<sequence>MSSEGVYTPPSRRGSGNGSGGDSSQGGHELVVQQVKETGVTLRYPMLSNNNYSMWAVKMKIFMRAQGVWAAVVSKGDVDEKMDQMALAAIVQAVPKAVVMAISEKETAKKAWDALKEMHVDEERVKKARVQTLMRELDGMYMGKSEKINEFALKVTTIVNEIHSLGTKVEETIVVEKLLRSVPDKFLPIVSTIEQWGDVTEMSVTETIGRLRAFEESSKGWRCAKEGEPQLLVVEAEPRLTRAEWEAKVAEEKRSSEGSGSSGEKKKYRGKFDKSKIDCRNCGEFGHFADECPAVKKVVKGVAQLAMVDADDEPTLL</sequence>
<dbReference type="PROSITE" id="PS50158">
    <property type="entry name" value="ZF_CCHC"/>
    <property type="match status" value="1"/>
</dbReference>
<dbReference type="Gene3D" id="4.10.60.10">
    <property type="entry name" value="Zinc finger, CCHC-type"/>
    <property type="match status" value="1"/>
</dbReference>
<protein>
    <recommendedName>
        <fullName evidence="3">CCHC-type domain-containing protein</fullName>
    </recommendedName>
</protein>
<keyword evidence="1" id="KW-0479">Metal-binding</keyword>
<dbReference type="EMBL" id="SPHZ02000001">
    <property type="protein sequence ID" value="KAF0936173.1"/>
    <property type="molecule type" value="Genomic_DNA"/>
</dbReference>
<organism evidence="4 5">
    <name type="scientific">Oryza meyeriana var. granulata</name>
    <dbReference type="NCBI Taxonomy" id="110450"/>
    <lineage>
        <taxon>Eukaryota</taxon>
        <taxon>Viridiplantae</taxon>
        <taxon>Streptophyta</taxon>
        <taxon>Embryophyta</taxon>
        <taxon>Tracheophyta</taxon>
        <taxon>Spermatophyta</taxon>
        <taxon>Magnoliopsida</taxon>
        <taxon>Liliopsida</taxon>
        <taxon>Poales</taxon>
        <taxon>Poaceae</taxon>
        <taxon>BOP clade</taxon>
        <taxon>Oryzoideae</taxon>
        <taxon>Oryzeae</taxon>
        <taxon>Oryzinae</taxon>
        <taxon>Oryza</taxon>
        <taxon>Oryza meyeriana</taxon>
    </lineage>
</organism>
<evidence type="ECO:0000256" key="1">
    <source>
        <dbReference type="PROSITE-ProRule" id="PRU00047"/>
    </source>
</evidence>
<feature type="compositionally biased region" description="Basic and acidic residues" evidence="2">
    <location>
        <begin position="247"/>
        <end position="256"/>
    </location>
</feature>
<feature type="region of interest" description="Disordered" evidence="2">
    <location>
        <begin position="247"/>
        <end position="267"/>
    </location>
</feature>
<dbReference type="AlphaFoldDB" id="A0A6G1FH67"/>
<comment type="caution">
    <text evidence="4">The sequence shown here is derived from an EMBL/GenBank/DDBJ whole genome shotgun (WGS) entry which is preliminary data.</text>
</comment>
<dbReference type="PANTHER" id="PTHR35317:SF38">
    <property type="entry name" value="RNA-DIRECTED DNA POLYMERASE"/>
    <property type="match status" value="1"/>
</dbReference>
<dbReference type="Pfam" id="PF14223">
    <property type="entry name" value="Retrotran_gag_2"/>
    <property type="match status" value="1"/>
</dbReference>
<dbReference type="OrthoDB" id="5378265at2759"/>
<reference evidence="4 5" key="1">
    <citation type="submission" date="2019-11" db="EMBL/GenBank/DDBJ databases">
        <title>Whole genome sequence of Oryza granulata.</title>
        <authorList>
            <person name="Li W."/>
        </authorList>
    </citation>
    <scope>NUCLEOTIDE SEQUENCE [LARGE SCALE GENOMIC DNA]</scope>
    <source>
        <strain evidence="5">cv. Menghai</strain>
        <tissue evidence="4">Leaf</tissue>
    </source>
</reference>
<evidence type="ECO:0000259" key="3">
    <source>
        <dbReference type="PROSITE" id="PS50158"/>
    </source>
</evidence>
<dbReference type="InterPro" id="IPR036875">
    <property type="entry name" value="Znf_CCHC_sf"/>
</dbReference>
<dbReference type="InterPro" id="IPR001878">
    <property type="entry name" value="Znf_CCHC"/>
</dbReference>
<feature type="compositionally biased region" description="Gly residues" evidence="2">
    <location>
        <begin position="15"/>
        <end position="24"/>
    </location>
</feature>
<keyword evidence="5" id="KW-1185">Reference proteome</keyword>
<evidence type="ECO:0000256" key="2">
    <source>
        <dbReference type="SAM" id="MobiDB-lite"/>
    </source>
</evidence>
<proteinExistence type="predicted"/>
<dbReference type="SUPFAM" id="SSF57756">
    <property type="entry name" value="Retrovirus zinc finger-like domains"/>
    <property type="match status" value="1"/>
</dbReference>
<keyword evidence="1" id="KW-0862">Zinc</keyword>
<name>A0A6G1FH67_9ORYZ</name>
<feature type="domain" description="CCHC-type" evidence="3">
    <location>
        <begin position="279"/>
        <end position="293"/>
    </location>
</feature>
<keyword evidence="1" id="KW-0863">Zinc-finger</keyword>
<evidence type="ECO:0000313" key="5">
    <source>
        <dbReference type="Proteomes" id="UP000479710"/>
    </source>
</evidence>
<dbReference type="SMART" id="SM00343">
    <property type="entry name" value="ZnF_C2HC"/>
    <property type="match status" value="1"/>
</dbReference>
<evidence type="ECO:0000313" key="4">
    <source>
        <dbReference type="EMBL" id="KAF0936173.1"/>
    </source>
</evidence>
<gene>
    <name evidence="4" type="ORF">E2562_039150</name>
</gene>
<dbReference type="PANTHER" id="PTHR35317">
    <property type="entry name" value="OS04G0629600 PROTEIN"/>
    <property type="match status" value="1"/>
</dbReference>
<dbReference type="GO" id="GO:0008270">
    <property type="term" value="F:zinc ion binding"/>
    <property type="evidence" value="ECO:0007669"/>
    <property type="project" value="UniProtKB-KW"/>
</dbReference>
<dbReference type="Pfam" id="PF00098">
    <property type="entry name" value="zf-CCHC"/>
    <property type="match status" value="1"/>
</dbReference>
<feature type="region of interest" description="Disordered" evidence="2">
    <location>
        <begin position="1"/>
        <end position="27"/>
    </location>
</feature>
<dbReference type="Proteomes" id="UP000479710">
    <property type="component" value="Unassembled WGS sequence"/>
</dbReference>
<accession>A0A6G1FH67</accession>
<dbReference type="GO" id="GO:0003676">
    <property type="term" value="F:nucleic acid binding"/>
    <property type="evidence" value="ECO:0007669"/>
    <property type="project" value="InterPro"/>
</dbReference>